<dbReference type="PANTHER" id="PTHR11475:SF58">
    <property type="entry name" value="PEROXIDASIN"/>
    <property type="match status" value="1"/>
</dbReference>
<reference evidence="21 22" key="1">
    <citation type="submission" date="2020-08" db="EMBL/GenBank/DDBJ databases">
        <authorList>
            <person name="Hejnol A."/>
        </authorList>
    </citation>
    <scope>NUCLEOTIDE SEQUENCE [LARGE SCALE GENOMIC DNA]</scope>
</reference>
<dbReference type="InterPro" id="IPR013098">
    <property type="entry name" value="Ig_I-set"/>
</dbReference>
<dbReference type="SMART" id="SM00408">
    <property type="entry name" value="IGc2"/>
    <property type="match status" value="4"/>
</dbReference>
<dbReference type="Gene3D" id="2.60.40.10">
    <property type="entry name" value="Immunoglobulins"/>
    <property type="match status" value="4"/>
</dbReference>
<dbReference type="EMBL" id="CAJFCJ010000002">
    <property type="protein sequence ID" value="CAD5111669.1"/>
    <property type="molecule type" value="Genomic_DNA"/>
</dbReference>
<gene>
    <name evidence="21" type="ORF">DGYR_LOCUS928</name>
</gene>
<dbReference type="FunFam" id="2.60.40.10:FF:000107">
    <property type="entry name" value="Myosin, light chain kinase a"/>
    <property type="match status" value="1"/>
</dbReference>
<dbReference type="InterPro" id="IPR003599">
    <property type="entry name" value="Ig_sub"/>
</dbReference>
<organism evidence="21 22">
    <name type="scientific">Dimorphilus gyrociliatus</name>
    <dbReference type="NCBI Taxonomy" id="2664684"/>
    <lineage>
        <taxon>Eukaryota</taxon>
        <taxon>Metazoa</taxon>
        <taxon>Spiralia</taxon>
        <taxon>Lophotrochozoa</taxon>
        <taxon>Annelida</taxon>
        <taxon>Polychaeta</taxon>
        <taxon>Polychaeta incertae sedis</taxon>
        <taxon>Dinophilidae</taxon>
        <taxon>Dimorphilus</taxon>
    </lineage>
</organism>
<keyword evidence="16" id="KW-0393">Immunoglobulin domain</keyword>
<evidence type="ECO:0000256" key="17">
    <source>
        <dbReference type="ARBA" id="ARBA00061342"/>
    </source>
</evidence>
<accession>A0A7I8V8Q1</accession>
<comment type="cofactor">
    <cofactor evidence="1">
        <name>heme b</name>
        <dbReference type="ChEBI" id="CHEBI:60344"/>
    </cofactor>
</comment>
<dbReference type="AlphaFoldDB" id="A0A7I8V8Q1"/>
<keyword evidence="12 19" id="KW-0408">Iron</keyword>
<evidence type="ECO:0000256" key="1">
    <source>
        <dbReference type="ARBA" id="ARBA00001970"/>
    </source>
</evidence>
<name>A0A7I8V8Q1_9ANNE</name>
<evidence type="ECO:0000256" key="5">
    <source>
        <dbReference type="ARBA" id="ARBA00022617"/>
    </source>
</evidence>
<dbReference type="SUPFAM" id="SSF52058">
    <property type="entry name" value="L domain-like"/>
    <property type="match status" value="1"/>
</dbReference>
<dbReference type="PROSITE" id="PS50835">
    <property type="entry name" value="IG_LIKE"/>
    <property type="match status" value="4"/>
</dbReference>
<dbReference type="OrthoDB" id="823504at2759"/>
<dbReference type="Gene3D" id="3.80.10.10">
    <property type="entry name" value="Ribonuclease Inhibitor"/>
    <property type="match status" value="1"/>
</dbReference>
<evidence type="ECO:0000256" key="8">
    <source>
        <dbReference type="ARBA" id="ARBA00022729"/>
    </source>
</evidence>
<dbReference type="InterPro" id="IPR036179">
    <property type="entry name" value="Ig-like_dom_sf"/>
</dbReference>
<feature type="domain" description="Ig-like" evidence="20">
    <location>
        <begin position="376"/>
        <end position="460"/>
    </location>
</feature>
<feature type="binding site" description="axial binding residue" evidence="19">
    <location>
        <position position="921"/>
    </location>
    <ligand>
        <name>heme b</name>
        <dbReference type="ChEBI" id="CHEBI:60344"/>
    </ligand>
    <ligandPart>
        <name>Fe</name>
        <dbReference type="ChEBI" id="CHEBI:18248"/>
    </ligandPart>
</feature>
<keyword evidence="10" id="KW-1133">Transmembrane helix</keyword>
<dbReference type="SUPFAM" id="SSF48726">
    <property type="entry name" value="Immunoglobulin"/>
    <property type="match status" value="4"/>
</dbReference>
<dbReference type="InterPro" id="IPR007110">
    <property type="entry name" value="Ig-like_dom"/>
</dbReference>
<evidence type="ECO:0000256" key="6">
    <source>
        <dbReference type="ARBA" id="ARBA00022692"/>
    </source>
</evidence>
<dbReference type="FunFam" id="2.60.40.10:FF:000273">
    <property type="entry name" value="contactin-3 isoform X1"/>
    <property type="match status" value="1"/>
</dbReference>
<feature type="domain" description="Ig-like" evidence="20">
    <location>
        <begin position="280"/>
        <end position="369"/>
    </location>
</feature>
<feature type="domain" description="Ig-like" evidence="20">
    <location>
        <begin position="189"/>
        <end position="275"/>
    </location>
</feature>
<keyword evidence="11" id="KW-0560">Oxidoreductase</keyword>
<evidence type="ECO:0000256" key="19">
    <source>
        <dbReference type="PIRSR" id="PIRSR619791-2"/>
    </source>
</evidence>
<dbReference type="SUPFAM" id="SSF48113">
    <property type="entry name" value="Heme-dependent peroxidases"/>
    <property type="match status" value="1"/>
</dbReference>
<dbReference type="InterPro" id="IPR019791">
    <property type="entry name" value="Haem_peroxidase_animal"/>
</dbReference>
<dbReference type="Gene3D" id="1.10.640.10">
    <property type="entry name" value="Haem peroxidase domain superfamily, animal type"/>
    <property type="match status" value="1"/>
</dbReference>
<evidence type="ECO:0000256" key="14">
    <source>
        <dbReference type="ARBA" id="ARBA00023157"/>
    </source>
</evidence>
<evidence type="ECO:0000256" key="3">
    <source>
        <dbReference type="ARBA" id="ARBA00004236"/>
    </source>
</evidence>
<dbReference type="InterPro" id="IPR003598">
    <property type="entry name" value="Ig_sub2"/>
</dbReference>
<comment type="subcellular location">
    <subcellularLocation>
        <location evidence="3">Cell membrane</location>
    </subcellularLocation>
    <subcellularLocation>
        <location evidence="2">Membrane</location>
        <topology evidence="2">Single-pass membrane protein</topology>
    </subcellularLocation>
</comment>
<keyword evidence="7 19" id="KW-0479">Metal-binding</keyword>
<dbReference type="GO" id="GO:0046872">
    <property type="term" value="F:metal ion binding"/>
    <property type="evidence" value="ECO:0007669"/>
    <property type="project" value="UniProtKB-KW"/>
</dbReference>
<keyword evidence="4" id="KW-1003">Cell membrane</keyword>
<keyword evidence="14" id="KW-1015">Disulfide bond</keyword>
<dbReference type="GO" id="GO:0006979">
    <property type="term" value="P:response to oxidative stress"/>
    <property type="evidence" value="ECO:0007669"/>
    <property type="project" value="InterPro"/>
</dbReference>
<evidence type="ECO:0000313" key="22">
    <source>
        <dbReference type="Proteomes" id="UP000549394"/>
    </source>
</evidence>
<evidence type="ECO:0000313" key="21">
    <source>
        <dbReference type="EMBL" id="CAD5111669.1"/>
    </source>
</evidence>
<keyword evidence="13" id="KW-0472">Membrane</keyword>
<proteinExistence type="inferred from homology"/>
<evidence type="ECO:0000256" key="10">
    <source>
        <dbReference type="ARBA" id="ARBA00022989"/>
    </source>
</evidence>
<keyword evidence="5 19" id="KW-0349">Heme</keyword>
<evidence type="ECO:0000256" key="11">
    <source>
        <dbReference type="ARBA" id="ARBA00023002"/>
    </source>
</evidence>
<dbReference type="GO" id="GO:0020037">
    <property type="term" value="F:heme binding"/>
    <property type="evidence" value="ECO:0007669"/>
    <property type="project" value="InterPro"/>
</dbReference>
<dbReference type="InterPro" id="IPR037120">
    <property type="entry name" value="Haem_peroxidase_sf_animal"/>
</dbReference>
<evidence type="ECO:0000259" key="20">
    <source>
        <dbReference type="PROSITE" id="PS50835"/>
    </source>
</evidence>
<dbReference type="PANTHER" id="PTHR11475">
    <property type="entry name" value="OXIDASE/PEROXIDASE"/>
    <property type="match status" value="1"/>
</dbReference>
<evidence type="ECO:0000256" key="15">
    <source>
        <dbReference type="ARBA" id="ARBA00023180"/>
    </source>
</evidence>
<evidence type="ECO:0000256" key="18">
    <source>
        <dbReference type="ARBA" id="ARBA00069893"/>
    </source>
</evidence>
<comment type="caution">
    <text evidence="21">The sequence shown here is derived from an EMBL/GenBank/DDBJ whole genome shotgun (WGS) entry which is preliminary data.</text>
</comment>
<dbReference type="InterPro" id="IPR010255">
    <property type="entry name" value="Haem_peroxidase_sf"/>
</dbReference>
<dbReference type="InterPro" id="IPR013783">
    <property type="entry name" value="Ig-like_fold"/>
</dbReference>
<keyword evidence="15" id="KW-0325">Glycoprotein</keyword>
<evidence type="ECO:0000256" key="2">
    <source>
        <dbReference type="ARBA" id="ARBA00004167"/>
    </source>
</evidence>
<sequence length="1236" mass="140523">MEDFKRFRNLETLTLQKNAIERLPRNIFKNLNNTRINLNDNPLWCDCQSAWLSEIAIKNHRIIGSCYYPEKLRHMKLSYIDVDMLNCEFPKILIHPEETVVALGNEAFFRCKSYGNPQPYQMWYHNEFLLKTDKSSKFSILNDGTLMISNVTHSDVGLYHCAAQNAVGKIESDVARLRIKGRKKEGAEPPVFIVKPQSVEVLAGEFLTLKCAASGNPLPNITWFKNGVELVESSRVSHGGSGVLVIRDIRMADRAHYICVATNKHGSINSHASVEVFEKPTIIKRPRDKVTKLGEMVTFHCDTEGFPTPIVEWTLNGHPTPRVFGDPHISFELDAAMLRILGVQKSDLGVYQCKASNSVGSVVRRATLSIKEPDIPVFSVTPYDVVAPQKSTVSFKCSARGSPEPYILWKHNNRTIHSSKKFYVERGLLKINDLSLNDSGIYLCEASNAAGSINTYAKLFVTNQVAKKAEVDTKVLNFTIKEAMKSVESAVDKTVEQLQSGRSRTPNELLDLFRRPSHLVRSLSGPADILERTLEILVNKLEGTQLKNVTNKAKNLDITEENVFLLANLSGCMVSLYEPSCSRLCYHNKFRSINGSCNNYQKTTFGAALTPLIRLLPAQYDNGWTTPRGWNEEKLHNGFQLASARAISIAFTKHRNTVHDKYSHMLMQWGQFLDHDITFTPQAASLARFSDGRFCNESCSNEAPCFPIRIPDDDPRILRRKCMGFTRSSAICSSGLTSILTGQVSFREQINQITGWIDASNVYGSDEDETRMLRDLYSDSGLLKEGIYLNGKPLLPYHEGRGAIDCQVDPNSAHIPCFHAGDHRSNEQLGLLSMHTIFFREHNRIAKRLKSLNVRWDKEFSFYETRKIVGALMQHITYKQWLPKVIGIKGMKLLGEYKGYNPTVDPSISNEFATAAFRFGHTLIQPQLLRLNSTFDEDTHGHLSLHRAFFAPFRLLEEGGIDPILRGLFHSKLKRPDGGLNKELTEKLFKFAHRIALDLLALNIQRGRDHGLPPYVKYREKFGLSPVRSFRDLSEIVQDPSMITLLEEVYGSVENIDLYIGGILEKYPEDALIGDTFLHILVDQFKRLRDGDRFWYEKEGVFTKDQLAQIQLTTLDGIICENSDNIKNVTKDVFIFSKNFTDCKAVPKMSFEPWAECCTDCKNAGQFFVQTTDKYSTKSRRKRSTDTVNDDEDVMETVDLVDRRIEGMEMAMSEMKMRVRSMYRKYQNLEKRLRRA</sequence>
<comment type="similarity">
    <text evidence="17">Belongs to the peroxidase family. XPO subfamily.</text>
</comment>
<dbReference type="Pfam" id="PF03098">
    <property type="entry name" value="An_peroxidase"/>
    <property type="match status" value="1"/>
</dbReference>
<protein>
    <recommendedName>
        <fullName evidence="18">Cell adhesion molecule-related/down-regulated by oncogenes</fullName>
    </recommendedName>
</protein>
<keyword evidence="22" id="KW-1185">Reference proteome</keyword>
<dbReference type="Pfam" id="PF07679">
    <property type="entry name" value="I-set"/>
    <property type="match status" value="4"/>
</dbReference>
<dbReference type="GO" id="GO:0005615">
    <property type="term" value="C:extracellular space"/>
    <property type="evidence" value="ECO:0007669"/>
    <property type="project" value="TreeGrafter"/>
</dbReference>
<dbReference type="InterPro" id="IPR032675">
    <property type="entry name" value="LRR_dom_sf"/>
</dbReference>
<dbReference type="PROSITE" id="PS50292">
    <property type="entry name" value="PEROXIDASE_3"/>
    <property type="match status" value="1"/>
</dbReference>
<evidence type="ECO:0000256" key="9">
    <source>
        <dbReference type="ARBA" id="ARBA00022737"/>
    </source>
</evidence>
<keyword evidence="6" id="KW-0812">Transmembrane</keyword>
<dbReference type="GO" id="GO:0004601">
    <property type="term" value="F:peroxidase activity"/>
    <property type="evidence" value="ECO:0007669"/>
    <property type="project" value="InterPro"/>
</dbReference>
<dbReference type="Proteomes" id="UP000549394">
    <property type="component" value="Unassembled WGS sequence"/>
</dbReference>
<evidence type="ECO:0000256" key="12">
    <source>
        <dbReference type="ARBA" id="ARBA00023004"/>
    </source>
</evidence>
<dbReference type="FunFam" id="2.60.40.10:FF:000189">
    <property type="entry name" value="Neogenin isoform 3"/>
    <property type="match status" value="1"/>
</dbReference>
<evidence type="ECO:0000256" key="7">
    <source>
        <dbReference type="ARBA" id="ARBA00022723"/>
    </source>
</evidence>
<keyword evidence="9" id="KW-0677">Repeat</keyword>
<evidence type="ECO:0000256" key="16">
    <source>
        <dbReference type="ARBA" id="ARBA00023319"/>
    </source>
</evidence>
<dbReference type="GO" id="GO:0005886">
    <property type="term" value="C:plasma membrane"/>
    <property type="evidence" value="ECO:0007669"/>
    <property type="project" value="UniProtKB-SubCell"/>
</dbReference>
<dbReference type="PRINTS" id="PR00457">
    <property type="entry name" value="ANPEROXIDASE"/>
</dbReference>
<keyword evidence="8" id="KW-0732">Signal</keyword>
<feature type="domain" description="Ig-like" evidence="20">
    <location>
        <begin position="90"/>
        <end position="175"/>
    </location>
</feature>
<dbReference type="SMART" id="SM00409">
    <property type="entry name" value="IG"/>
    <property type="match status" value="4"/>
</dbReference>
<dbReference type="FunFam" id="1.10.640.10:FF:000001">
    <property type="entry name" value="Peroxidasin homolog"/>
    <property type="match status" value="1"/>
</dbReference>
<evidence type="ECO:0000256" key="4">
    <source>
        <dbReference type="ARBA" id="ARBA00022475"/>
    </source>
</evidence>
<dbReference type="FunFam" id="2.60.40.10:FF:000032">
    <property type="entry name" value="palladin isoform X1"/>
    <property type="match status" value="1"/>
</dbReference>
<evidence type="ECO:0000256" key="13">
    <source>
        <dbReference type="ARBA" id="ARBA00023136"/>
    </source>
</evidence>